<dbReference type="PANTHER" id="PTHR43767:SF7">
    <property type="entry name" value="MEDIUM_LONG-CHAIN-FATTY-ACID--COA LIGASE FADD8"/>
    <property type="match status" value="1"/>
</dbReference>
<name>A0ABW3QYA6_9PSEU</name>
<dbReference type="InterPro" id="IPR045851">
    <property type="entry name" value="AMP-bd_C_sf"/>
</dbReference>
<feature type="domain" description="AMP-binding enzyme C-terminal" evidence="2">
    <location>
        <begin position="427"/>
        <end position="501"/>
    </location>
</feature>
<gene>
    <name evidence="3" type="ORF">ACFQ3T_21215</name>
</gene>
<proteinExistence type="predicted"/>
<dbReference type="Gene3D" id="3.40.50.12780">
    <property type="entry name" value="N-terminal domain of ligase-like"/>
    <property type="match status" value="1"/>
</dbReference>
<dbReference type="PANTHER" id="PTHR43767">
    <property type="entry name" value="LONG-CHAIN-FATTY-ACID--COA LIGASE"/>
    <property type="match status" value="1"/>
</dbReference>
<dbReference type="InterPro" id="IPR025110">
    <property type="entry name" value="AMP-bd_C"/>
</dbReference>
<dbReference type="EMBL" id="JBHTLK010000116">
    <property type="protein sequence ID" value="MFD1149661.1"/>
    <property type="molecule type" value="Genomic_DNA"/>
</dbReference>
<dbReference type="InterPro" id="IPR050237">
    <property type="entry name" value="ATP-dep_AMP-bd_enzyme"/>
</dbReference>
<evidence type="ECO:0000259" key="2">
    <source>
        <dbReference type="Pfam" id="PF13193"/>
    </source>
</evidence>
<sequence length="519" mass="55782">MMFVDYLDRGSRIDPAAPCMLAPDGTVLMTHEDFTAVSHRVAVALLDAGLEPGERVAILSTNDAHAFAAAVGVIRAGGVWCAGHSASAIDDYVTFLDLAGATRLIYHGSLADRATAVLERLPAVRTAVSIGPGRAGDPELTAWMAPAGATAPMLPPDTSRPMLFISTGGTTGTPKVVPITNRQAHLMFVAISVHAAEPEPPRHLIATPMAHAGGSLVFPTLGAGGSVVIHQDVAPAEIAASIERNRVSRLFLPAADLYDLLALPTVRDHDYSSLRHFFLSASPIPPERIAEAVDVFGPVMTQYYSQSEAPLTCTVLTTEDIARAVAPGGDRRRLASCGKPTVVARVEVIDDNGEILPPERLGELAVRSDLVFDGYWENPEATAETRRPNGWHGTGDIGLRDADGYLYIVDRKKDMIITGGLNVYSSEVEAVVHTFPEVRDCAVIGLPHEKWGEVVTAVVEPEPGQEVDVDAILRRCEERLGPVKAPKSVLVRELPRSLVGKVLKRELRDEYWAAHDRKV</sequence>
<evidence type="ECO:0000259" key="1">
    <source>
        <dbReference type="Pfam" id="PF00501"/>
    </source>
</evidence>
<dbReference type="InterPro" id="IPR000873">
    <property type="entry name" value="AMP-dep_synth/lig_dom"/>
</dbReference>
<dbReference type="Proteomes" id="UP001597168">
    <property type="component" value="Unassembled WGS sequence"/>
</dbReference>
<dbReference type="InterPro" id="IPR042099">
    <property type="entry name" value="ANL_N_sf"/>
</dbReference>
<dbReference type="Pfam" id="PF13193">
    <property type="entry name" value="AMP-binding_C"/>
    <property type="match status" value="1"/>
</dbReference>
<reference evidence="4" key="1">
    <citation type="journal article" date="2019" name="Int. J. Syst. Evol. Microbiol.">
        <title>The Global Catalogue of Microorganisms (GCM) 10K type strain sequencing project: providing services to taxonomists for standard genome sequencing and annotation.</title>
        <authorList>
            <consortium name="The Broad Institute Genomics Platform"/>
            <consortium name="The Broad Institute Genome Sequencing Center for Infectious Disease"/>
            <person name="Wu L."/>
            <person name="Ma J."/>
        </authorList>
    </citation>
    <scope>NUCLEOTIDE SEQUENCE [LARGE SCALE GENOMIC DNA]</scope>
    <source>
        <strain evidence="4">CCUG 60214</strain>
    </source>
</reference>
<dbReference type="SUPFAM" id="SSF56801">
    <property type="entry name" value="Acetyl-CoA synthetase-like"/>
    <property type="match status" value="1"/>
</dbReference>
<feature type="domain" description="AMP-dependent synthetase/ligase" evidence="1">
    <location>
        <begin position="15"/>
        <end position="376"/>
    </location>
</feature>
<keyword evidence="4" id="KW-1185">Reference proteome</keyword>
<organism evidence="3 4">
    <name type="scientific">Saccharothrix hoggarensis</name>
    <dbReference type="NCBI Taxonomy" id="913853"/>
    <lineage>
        <taxon>Bacteria</taxon>
        <taxon>Bacillati</taxon>
        <taxon>Actinomycetota</taxon>
        <taxon>Actinomycetes</taxon>
        <taxon>Pseudonocardiales</taxon>
        <taxon>Pseudonocardiaceae</taxon>
        <taxon>Saccharothrix</taxon>
    </lineage>
</organism>
<evidence type="ECO:0000313" key="3">
    <source>
        <dbReference type="EMBL" id="MFD1149661.1"/>
    </source>
</evidence>
<dbReference type="RefSeq" id="WP_380725063.1">
    <property type="nucleotide sequence ID" value="NZ_JBHTLK010000116.1"/>
</dbReference>
<dbReference type="Gene3D" id="3.30.300.30">
    <property type="match status" value="1"/>
</dbReference>
<comment type="caution">
    <text evidence="3">The sequence shown here is derived from an EMBL/GenBank/DDBJ whole genome shotgun (WGS) entry which is preliminary data.</text>
</comment>
<dbReference type="Pfam" id="PF00501">
    <property type="entry name" value="AMP-binding"/>
    <property type="match status" value="1"/>
</dbReference>
<evidence type="ECO:0000313" key="4">
    <source>
        <dbReference type="Proteomes" id="UP001597168"/>
    </source>
</evidence>
<protein>
    <submittedName>
        <fullName evidence="3">AMP-binding protein</fullName>
    </submittedName>
</protein>
<accession>A0ABW3QYA6</accession>